<feature type="region of interest" description="Disordered" evidence="1">
    <location>
        <begin position="48"/>
        <end position="74"/>
    </location>
</feature>
<name>A0AA38FW12_TAXCH</name>
<evidence type="ECO:0000256" key="1">
    <source>
        <dbReference type="SAM" id="MobiDB-lite"/>
    </source>
</evidence>
<protein>
    <submittedName>
        <fullName evidence="2">Uncharacterized protein</fullName>
    </submittedName>
</protein>
<keyword evidence="3" id="KW-1185">Reference proteome</keyword>
<reference evidence="2 3" key="1">
    <citation type="journal article" date="2021" name="Nat. Plants">
        <title>The Taxus genome provides insights into paclitaxel biosynthesis.</title>
        <authorList>
            <person name="Xiong X."/>
            <person name="Gou J."/>
            <person name="Liao Q."/>
            <person name="Li Y."/>
            <person name="Zhou Q."/>
            <person name="Bi G."/>
            <person name="Li C."/>
            <person name="Du R."/>
            <person name="Wang X."/>
            <person name="Sun T."/>
            <person name="Guo L."/>
            <person name="Liang H."/>
            <person name="Lu P."/>
            <person name="Wu Y."/>
            <person name="Zhang Z."/>
            <person name="Ro D.K."/>
            <person name="Shang Y."/>
            <person name="Huang S."/>
            <person name="Yan J."/>
        </authorList>
    </citation>
    <scope>NUCLEOTIDE SEQUENCE [LARGE SCALE GENOMIC DNA]</scope>
    <source>
        <strain evidence="2">Ta-2019</strain>
    </source>
</reference>
<feature type="non-terminal residue" evidence="2">
    <location>
        <position position="1"/>
    </location>
</feature>
<evidence type="ECO:0000313" key="2">
    <source>
        <dbReference type="EMBL" id="KAH9311273.1"/>
    </source>
</evidence>
<evidence type="ECO:0000313" key="3">
    <source>
        <dbReference type="Proteomes" id="UP000824469"/>
    </source>
</evidence>
<accession>A0AA38FW12</accession>
<dbReference type="EMBL" id="JAHRHJ020000006">
    <property type="protein sequence ID" value="KAH9311273.1"/>
    <property type="molecule type" value="Genomic_DNA"/>
</dbReference>
<dbReference type="Proteomes" id="UP000824469">
    <property type="component" value="Unassembled WGS sequence"/>
</dbReference>
<organism evidence="2 3">
    <name type="scientific">Taxus chinensis</name>
    <name type="common">Chinese yew</name>
    <name type="synonym">Taxus wallichiana var. chinensis</name>
    <dbReference type="NCBI Taxonomy" id="29808"/>
    <lineage>
        <taxon>Eukaryota</taxon>
        <taxon>Viridiplantae</taxon>
        <taxon>Streptophyta</taxon>
        <taxon>Embryophyta</taxon>
        <taxon>Tracheophyta</taxon>
        <taxon>Spermatophyta</taxon>
        <taxon>Pinopsida</taxon>
        <taxon>Pinidae</taxon>
        <taxon>Conifers II</taxon>
        <taxon>Cupressales</taxon>
        <taxon>Taxaceae</taxon>
        <taxon>Taxus</taxon>
    </lineage>
</organism>
<comment type="caution">
    <text evidence="2">The sequence shown here is derived from an EMBL/GenBank/DDBJ whole genome shotgun (WGS) entry which is preliminary data.</text>
</comment>
<dbReference type="AlphaFoldDB" id="A0AA38FW12"/>
<feature type="non-terminal residue" evidence="2">
    <location>
        <position position="74"/>
    </location>
</feature>
<sequence>STAALSKFYQPERSKWPCISVYPNAKDQRPIEPTSKPLRIAGSSHYKEGMSVASSNPLRSGHGEICSRDQGITE</sequence>
<gene>
    <name evidence="2" type="ORF">KI387_026308</name>
</gene>
<proteinExistence type="predicted"/>